<dbReference type="SUPFAM" id="SSF69118">
    <property type="entry name" value="AhpD-like"/>
    <property type="match status" value="1"/>
</dbReference>
<keyword evidence="1" id="KW-0560">Oxidoreductase</keyword>
<comment type="caution">
    <text evidence="1">The sequence shown here is derived from an EMBL/GenBank/DDBJ whole genome shotgun (WGS) entry which is preliminary data.</text>
</comment>
<dbReference type="InterPro" id="IPR029032">
    <property type="entry name" value="AhpD-like"/>
</dbReference>
<dbReference type="Proteomes" id="UP000321617">
    <property type="component" value="Unassembled WGS sequence"/>
</dbReference>
<keyword evidence="1" id="KW-0575">Peroxidase</keyword>
<dbReference type="GO" id="GO:0004601">
    <property type="term" value="F:peroxidase activity"/>
    <property type="evidence" value="ECO:0007669"/>
    <property type="project" value="UniProtKB-KW"/>
</dbReference>
<evidence type="ECO:0000313" key="2">
    <source>
        <dbReference type="Proteomes" id="UP000321617"/>
    </source>
</evidence>
<keyword evidence="2" id="KW-1185">Reference proteome</keyword>
<name>A0A562V4Q3_9ACTN</name>
<accession>A0A562V4Q3</accession>
<protein>
    <submittedName>
        <fullName evidence="1">AhpD family alkylhydroperoxidase</fullName>
    </submittedName>
</protein>
<dbReference type="EMBL" id="VLLL01000006">
    <property type="protein sequence ID" value="TWJ12869.1"/>
    <property type="molecule type" value="Genomic_DNA"/>
</dbReference>
<evidence type="ECO:0000313" key="1">
    <source>
        <dbReference type="EMBL" id="TWJ12869.1"/>
    </source>
</evidence>
<gene>
    <name evidence="1" type="ORF">LX16_3636</name>
</gene>
<dbReference type="RefSeq" id="WP_147140313.1">
    <property type="nucleotide sequence ID" value="NZ_BAABIJ010000002.1"/>
</dbReference>
<sequence length="334" mass="35551">MSFPVRHVTPVTPETATGLVARVYRQVRDEFSSIGPAVRMLTPADQITAAAWSLLRESQLAGDAPMLGKVMIALGVAQANRCDYDVHSYLAMLRIAGAEAVADEIETRDVPRDPALAEPLTWARATGDHPVPISPLAPAYRAEYLGTALFTHFINRMVAAMLPADLRPGTLRPEDPPPFDGAPVFRPPTTVPAGRSLELLETGPRGTVAEWAGDSPVGVAHAALVARTSQGAGLLTPRARTAAETVIADHHGRRPFALPDWEAAMSGLSEPERAGAELAALAGVAPELITDARVAAWRATDARLSDHCTVYLLSYGAMRAVDHITADLVGATWE</sequence>
<dbReference type="OrthoDB" id="3296212at2"/>
<dbReference type="AlphaFoldDB" id="A0A562V4Q3"/>
<organism evidence="1 2">
    <name type="scientific">Stackebrandtia albiflava</name>
    <dbReference type="NCBI Taxonomy" id="406432"/>
    <lineage>
        <taxon>Bacteria</taxon>
        <taxon>Bacillati</taxon>
        <taxon>Actinomycetota</taxon>
        <taxon>Actinomycetes</taxon>
        <taxon>Glycomycetales</taxon>
        <taxon>Glycomycetaceae</taxon>
        <taxon>Stackebrandtia</taxon>
    </lineage>
</organism>
<proteinExistence type="predicted"/>
<dbReference type="Gene3D" id="1.20.1290.10">
    <property type="entry name" value="AhpD-like"/>
    <property type="match status" value="1"/>
</dbReference>
<reference evidence="1 2" key="1">
    <citation type="journal article" date="2013" name="Stand. Genomic Sci.">
        <title>Genomic Encyclopedia of Type Strains, Phase I: The one thousand microbial genomes (KMG-I) project.</title>
        <authorList>
            <person name="Kyrpides N.C."/>
            <person name="Woyke T."/>
            <person name="Eisen J.A."/>
            <person name="Garrity G."/>
            <person name="Lilburn T.G."/>
            <person name="Beck B.J."/>
            <person name="Whitman W.B."/>
            <person name="Hugenholtz P."/>
            <person name="Klenk H.P."/>
        </authorList>
    </citation>
    <scope>NUCLEOTIDE SEQUENCE [LARGE SCALE GENOMIC DNA]</scope>
    <source>
        <strain evidence="1 2">DSM 45044</strain>
    </source>
</reference>